<dbReference type="InterPro" id="IPR035959">
    <property type="entry name" value="RutC-like_sf"/>
</dbReference>
<dbReference type="PATRIC" id="fig|294.131.peg.461"/>
<dbReference type="InterPro" id="IPR035709">
    <property type="entry name" value="YoaB-like"/>
</dbReference>
<dbReference type="SUPFAM" id="SSF55298">
    <property type="entry name" value="YjgF-like"/>
    <property type="match status" value="1"/>
</dbReference>
<name>A0A0F4TJN6_PSEFL</name>
<dbReference type="PANTHER" id="PTHR47328:SF1">
    <property type="entry name" value="RUTC FAMILY PROTEIN YOAB"/>
    <property type="match status" value="1"/>
</dbReference>
<dbReference type="PANTHER" id="PTHR47328">
    <property type="match status" value="1"/>
</dbReference>
<dbReference type="Proteomes" id="UP000033500">
    <property type="component" value="Unassembled WGS sequence"/>
</dbReference>
<gene>
    <name evidence="1" type="ORF">VC34_11965</name>
</gene>
<evidence type="ECO:0000313" key="1">
    <source>
        <dbReference type="EMBL" id="KJZ44666.1"/>
    </source>
</evidence>
<dbReference type="Gene3D" id="3.30.1330.40">
    <property type="entry name" value="RutC-like"/>
    <property type="match status" value="1"/>
</dbReference>
<dbReference type="RefSeq" id="WP_046046710.1">
    <property type="nucleotide sequence ID" value="NZ_LACD01000012.1"/>
</dbReference>
<comment type="caution">
    <text evidence="1">The sequence shown here is derived from an EMBL/GenBank/DDBJ whole genome shotgun (WGS) entry which is preliminary data.</text>
</comment>
<evidence type="ECO:0000313" key="2">
    <source>
        <dbReference type="Proteomes" id="UP000033500"/>
    </source>
</evidence>
<dbReference type="AlphaFoldDB" id="A0A0F4TJN6"/>
<reference evidence="1 2" key="1">
    <citation type="submission" date="2015-03" db="EMBL/GenBank/DDBJ databases">
        <title>Comparative genomics of Pseudomonas insights into diversity of traits involved in vanlence and defense.</title>
        <authorList>
            <person name="Qin Y."/>
        </authorList>
    </citation>
    <scope>NUCLEOTIDE SEQUENCE [LARGE SCALE GENOMIC DNA]</scope>
    <source>
        <strain evidence="1 2">C3</strain>
    </source>
</reference>
<accession>A0A0F4TJN6</accession>
<dbReference type="Pfam" id="PF01042">
    <property type="entry name" value="Ribonuc_L-PSP"/>
    <property type="match status" value="1"/>
</dbReference>
<protein>
    <submittedName>
        <fullName evidence="1">Endoribonuclease L-PSP</fullName>
    </submittedName>
</protein>
<sequence length="123" mass="12962">MQTIERVPSGHAGRSRSCACANTVYTVATSADTSLDIVGQTHQALAALSTSLEGLGSHASRMLSAQVLLADMGSKPMVDEIWARWIGDNPQHWPQRACYGVDLGGKLLIEIIVTAARGAADDA</sequence>
<dbReference type="InterPro" id="IPR006175">
    <property type="entry name" value="YjgF/YER057c/UK114"/>
</dbReference>
<organism evidence="1 2">
    <name type="scientific">Pseudomonas fluorescens</name>
    <dbReference type="NCBI Taxonomy" id="294"/>
    <lineage>
        <taxon>Bacteria</taxon>
        <taxon>Pseudomonadati</taxon>
        <taxon>Pseudomonadota</taxon>
        <taxon>Gammaproteobacteria</taxon>
        <taxon>Pseudomonadales</taxon>
        <taxon>Pseudomonadaceae</taxon>
        <taxon>Pseudomonas</taxon>
    </lineage>
</organism>
<proteinExistence type="predicted"/>
<dbReference type="EMBL" id="LACD01000012">
    <property type="protein sequence ID" value="KJZ44666.1"/>
    <property type="molecule type" value="Genomic_DNA"/>
</dbReference>